<keyword evidence="1" id="KW-1133">Transmembrane helix</keyword>
<accession>A0A1I7K7X8</accession>
<proteinExistence type="predicted"/>
<keyword evidence="1" id="KW-0812">Transmembrane</keyword>
<keyword evidence="3" id="KW-1185">Reference proteome</keyword>
<feature type="transmembrane region" description="Helical" evidence="1">
    <location>
        <begin position="100"/>
        <end position="121"/>
    </location>
</feature>
<evidence type="ECO:0000313" key="3">
    <source>
        <dbReference type="Proteomes" id="UP000182491"/>
    </source>
</evidence>
<sequence>MKHINQIILTYLYKNDNGEFIDVTPAFKSKIPPKEKLDNAFYNLQKFVEREFADVIIWNLGDPVPNREAEPLSRVRLTQEGRDYLKDQAQKEETLSLSKASLKIAAVSVIVAIIAIAVAYATSGS</sequence>
<dbReference type="EMBL" id="FPCA01000004">
    <property type="protein sequence ID" value="SFU93462.1"/>
    <property type="molecule type" value="Genomic_DNA"/>
</dbReference>
<dbReference type="RefSeq" id="WP_068837198.1">
    <property type="nucleotide sequence ID" value="NZ_BMXC01000004.1"/>
</dbReference>
<organism evidence="2 3">
    <name type="scientific">Pontibacter akesuensis</name>
    <dbReference type="NCBI Taxonomy" id="388950"/>
    <lineage>
        <taxon>Bacteria</taxon>
        <taxon>Pseudomonadati</taxon>
        <taxon>Bacteroidota</taxon>
        <taxon>Cytophagia</taxon>
        <taxon>Cytophagales</taxon>
        <taxon>Hymenobacteraceae</taxon>
        <taxon>Pontibacter</taxon>
    </lineage>
</organism>
<evidence type="ECO:0000256" key="1">
    <source>
        <dbReference type="SAM" id="Phobius"/>
    </source>
</evidence>
<evidence type="ECO:0000313" key="2">
    <source>
        <dbReference type="EMBL" id="SFU93462.1"/>
    </source>
</evidence>
<protein>
    <submittedName>
        <fullName evidence="2">Uncharacterized protein</fullName>
    </submittedName>
</protein>
<keyword evidence="1" id="KW-0472">Membrane</keyword>
<dbReference type="Proteomes" id="UP000182491">
    <property type="component" value="Unassembled WGS sequence"/>
</dbReference>
<gene>
    <name evidence="2" type="ORF">SAMN04487941_3483</name>
</gene>
<name>A0A1I7K7X8_9BACT</name>
<reference evidence="3" key="1">
    <citation type="submission" date="2016-10" db="EMBL/GenBank/DDBJ databases">
        <authorList>
            <person name="Varghese N."/>
        </authorList>
    </citation>
    <scope>NUCLEOTIDE SEQUENCE [LARGE SCALE GENOMIC DNA]</scope>
    <source>
        <strain evidence="3">DSM 18820</strain>
    </source>
</reference>
<dbReference type="AlphaFoldDB" id="A0A1I7K7X8"/>